<dbReference type="EnsemblMetazoa" id="PPAI002394-RA">
    <property type="protein sequence ID" value="PPAI002394-PA"/>
    <property type="gene ID" value="PPAI002394"/>
</dbReference>
<evidence type="ECO:0000256" key="1">
    <source>
        <dbReference type="ARBA" id="ARBA00005005"/>
    </source>
</evidence>
<dbReference type="GO" id="GO:0051750">
    <property type="term" value="F:delta(3,5)-delta(2,4)-dienoyl-CoA isomerase activity"/>
    <property type="evidence" value="ECO:0007669"/>
    <property type="project" value="TreeGrafter"/>
</dbReference>
<dbReference type="InterPro" id="IPR029045">
    <property type="entry name" value="ClpP/crotonase-like_dom_sf"/>
</dbReference>
<keyword evidence="7" id="KW-1185">Reference proteome</keyword>
<evidence type="ECO:0000313" key="6">
    <source>
        <dbReference type="EnsemblMetazoa" id="PPAI002394-PA"/>
    </source>
</evidence>
<evidence type="ECO:0000256" key="3">
    <source>
        <dbReference type="ARBA" id="ARBA00022832"/>
    </source>
</evidence>
<dbReference type="SUPFAM" id="SSF52096">
    <property type="entry name" value="ClpP/crotonase"/>
    <property type="match status" value="1"/>
</dbReference>
<dbReference type="GeneID" id="129807665"/>
<dbReference type="Pfam" id="PF00378">
    <property type="entry name" value="ECH_1"/>
    <property type="match status" value="1"/>
</dbReference>
<dbReference type="InterPro" id="IPR045002">
    <property type="entry name" value="Ech1-like"/>
</dbReference>
<proteinExistence type="inferred from homology"/>
<dbReference type="InterPro" id="IPR001753">
    <property type="entry name" value="Enoyl-CoA_hydra/iso"/>
</dbReference>
<dbReference type="Gene3D" id="3.90.226.10">
    <property type="entry name" value="2-enoyl-CoA Hydratase, Chain A, domain 1"/>
    <property type="match status" value="1"/>
</dbReference>
<name>A0A1B0D4I6_PHLPP</name>
<dbReference type="FunFam" id="3.90.226.10:FF:000024">
    <property type="entry name" value="Delta3,5-delta2,4-dienoyl-CoA isomerase"/>
    <property type="match status" value="1"/>
</dbReference>
<dbReference type="KEGG" id="ppap:129807665"/>
<dbReference type="AlphaFoldDB" id="A0A1B0D4I6"/>
<dbReference type="Proteomes" id="UP000092462">
    <property type="component" value="Unassembled WGS sequence"/>
</dbReference>
<dbReference type="InterPro" id="IPR014748">
    <property type="entry name" value="Enoyl-CoA_hydra_C"/>
</dbReference>
<comment type="pathway">
    <text evidence="1">Lipid metabolism; fatty acid beta-oxidation.</text>
</comment>
<dbReference type="OrthoDB" id="14970at2759"/>
<sequence>MEHRHLKVHSERPFVFRLDLDCEKGNNTMSECLFNSIYECITSLSSNNECRSIVISSLGKDFSSGVDLENLGQFTTDLASIEDISRRARAIDGRVSLIQKAFSAIERCPKPVIAAIHGACAGPGMGLISACDIRYCSTDAWFQVKDIELGMAADSGTLQRLPKIVGNQSFAREICYTARRVDSEEALRFGLVNRVFESRLVMLNYAIDKAELMAHLSPVALQNTKKSLIYSQSRPTQDGLDQIRDLNVLARQSEDFHISMGPAVTGAERTTYARY</sequence>
<evidence type="ECO:0000256" key="2">
    <source>
        <dbReference type="ARBA" id="ARBA00005254"/>
    </source>
</evidence>
<dbReference type="GO" id="GO:0006631">
    <property type="term" value="P:fatty acid metabolic process"/>
    <property type="evidence" value="ECO:0007669"/>
    <property type="project" value="UniProtKB-KW"/>
</dbReference>
<dbReference type="Gene3D" id="1.10.12.10">
    <property type="entry name" value="Lyase 2-enoyl-coa Hydratase, Chain A, domain 2"/>
    <property type="match status" value="1"/>
</dbReference>
<dbReference type="RefSeq" id="XP_055713062.1">
    <property type="nucleotide sequence ID" value="XM_055857087.1"/>
</dbReference>
<organism evidence="6 7">
    <name type="scientific">Phlebotomus papatasi</name>
    <name type="common">Sandfly</name>
    <dbReference type="NCBI Taxonomy" id="29031"/>
    <lineage>
        <taxon>Eukaryota</taxon>
        <taxon>Metazoa</taxon>
        <taxon>Ecdysozoa</taxon>
        <taxon>Arthropoda</taxon>
        <taxon>Hexapoda</taxon>
        <taxon>Insecta</taxon>
        <taxon>Pterygota</taxon>
        <taxon>Neoptera</taxon>
        <taxon>Endopterygota</taxon>
        <taxon>Diptera</taxon>
        <taxon>Nematocera</taxon>
        <taxon>Psychodoidea</taxon>
        <taxon>Psychodidae</taxon>
        <taxon>Phlebotomus</taxon>
        <taxon>Phlebotomus</taxon>
    </lineage>
</organism>
<evidence type="ECO:0000313" key="7">
    <source>
        <dbReference type="Proteomes" id="UP000092462"/>
    </source>
</evidence>
<dbReference type="PANTHER" id="PTHR43149:SF1">
    <property type="entry name" value="DELTA(3,5)-DELTA(2,4)-DIENOYL-COA ISOMERASE, MITOCHONDRIAL"/>
    <property type="match status" value="1"/>
</dbReference>
<dbReference type="VEuPathDB" id="VectorBase:PPAPM1_002568"/>
<dbReference type="PANTHER" id="PTHR43149">
    <property type="entry name" value="ENOYL-COA HYDRATASE"/>
    <property type="match status" value="1"/>
</dbReference>
<keyword evidence="4" id="KW-0443">Lipid metabolism</keyword>
<dbReference type="VEuPathDB" id="VectorBase:PPAI002394"/>
<reference evidence="6" key="1">
    <citation type="submission" date="2022-08" db="UniProtKB">
        <authorList>
            <consortium name="EnsemblMetazoa"/>
        </authorList>
    </citation>
    <scope>IDENTIFICATION</scope>
    <source>
        <strain evidence="6">Israel</strain>
    </source>
</reference>
<evidence type="ECO:0000256" key="5">
    <source>
        <dbReference type="ARBA" id="ARBA00023235"/>
    </source>
</evidence>
<keyword evidence="5" id="KW-0413">Isomerase</keyword>
<dbReference type="EMBL" id="AJVK01003228">
    <property type="status" value="NOT_ANNOTATED_CDS"/>
    <property type="molecule type" value="Genomic_DNA"/>
</dbReference>
<comment type="similarity">
    <text evidence="2">Belongs to the enoyl-CoA hydratase/isomerase family.</text>
</comment>
<accession>A0A1B0D4I6</accession>
<keyword evidence="3" id="KW-0276">Fatty acid metabolism</keyword>
<dbReference type="GO" id="GO:0005739">
    <property type="term" value="C:mitochondrion"/>
    <property type="evidence" value="ECO:0007669"/>
    <property type="project" value="TreeGrafter"/>
</dbReference>
<dbReference type="CDD" id="cd06558">
    <property type="entry name" value="crotonase-like"/>
    <property type="match status" value="1"/>
</dbReference>
<protein>
    <submittedName>
        <fullName evidence="6">Uncharacterized protein</fullName>
    </submittedName>
</protein>
<evidence type="ECO:0000256" key="4">
    <source>
        <dbReference type="ARBA" id="ARBA00023098"/>
    </source>
</evidence>